<comment type="cofactor">
    <cofactor evidence="1">
        <name>Mg(2+)</name>
        <dbReference type="ChEBI" id="CHEBI:18420"/>
    </cofactor>
</comment>
<dbReference type="InterPro" id="IPR015813">
    <property type="entry name" value="Pyrv/PenolPyrv_kinase-like_dom"/>
</dbReference>
<feature type="binding site" evidence="5">
    <location>
        <position position="130"/>
    </location>
    <ligand>
        <name>Mg(2+)</name>
        <dbReference type="ChEBI" id="CHEBI:18420"/>
    </ligand>
</feature>
<dbReference type="PANTHER" id="PTHR11105:SF0">
    <property type="entry name" value="CITRAMALYL-COA LYASE, MITOCHONDRIAL"/>
    <property type="match status" value="1"/>
</dbReference>
<dbReference type="Proteomes" id="UP000500755">
    <property type="component" value="Chromosome"/>
</dbReference>
<organism evidence="7 8">
    <name type="scientific">Alicycliphilus denitrificans</name>
    <dbReference type="NCBI Taxonomy" id="179636"/>
    <lineage>
        <taxon>Bacteria</taxon>
        <taxon>Pseudomonadati</taxon>
        <taxon>Pseudomonadota</taxon>
        <taxon>Betaproteobacteria</taxon>
        <taxon>Burkholderiales</taxon>
        <taxon>Comamonadaceae</taxon>
        <taxon>Alicycliphilus</taxon>
    </lineage>
</organism>
<evidence type="ECO:0000256" key="2">
    <source>
        <dbReference type="ARBA" id="ARBA00022723"/>
    </source>
</evidence>
<feature type="binding site" evidence="5">
    <location>
        <position position="163"/>
    </location>
    <ligand>
        <name>Mg(2+)</name>
        <dbReference type="ChEBI" id="CHEBI:18420"/>
    </ligand>
</feature>
<evidence type="ECO:0000256" key="1">
    <source>
        <dbReference type="ARBA" id="ARBA00001946"/>
    </source>
</evidence>
<sequence length="291" mass="31079">MTQATSPIGAMRSVLYMPGDKERALQKIPGLAADVVVLDLEDAVAPEKKAEARERIVQTLAEPANAARALVVRTNGVDTPEFAADLQAVARARPAAVLIPKYETLEALQALRDGLRAAGAPGLPVWAMVETPLGIADIARLADANQAPGEAYPLTTLVIGTNDIARLTGTRMDDGRRHMLAWLSTVLIHAKARGLRVLDGVYNDFSDAEGFAREAAQARAMGFDGKTLIHPAQIAPAHVAFAPTPEERAWAEKVVQAFALPENQGRGAIKLDGGMVELLHLEIARRWLAAA</sequence>
<feature type="domain" description="HpcH/HpaI aldolase/citrate lyase" evidence="6">
    <location>
        <begin position="12"/>
        <end position="231"/>
    </location>
</feature>
<accession>A0A858ZPM7</accession>
<keyword evidence="3 5" id="KW-0460">Magnesium</keyword>
<dbReference type="GO" id="GO:0106064">
    <property type="term" value="P:regulation of cobalamin metabolic process"/>
    <property type="evidence" value="ECO:0007669"/>
    <property type="project" value="TreeGrafter"/>
</dbReference>
<gene>
    <name evidence="7" type="ORF">HF896_03120</name>
</gene>
<dbReference type="InterPro" id="IPR011206">
    <property type="entry name" value="Citrate_lyase_beta/mcl1/mcl2"/>
</dbReference>
<evidence type="ECO:0000256" key="4">
    <source>
        <dbReference type="PIRSR" id="PIRSR015582-1"/>
    </source>
</evidence>
<dbReference type="AlphaFoldDB" id="A0A858ZPM7"/>
<evidence type="ECO:0000313" key="8">
    <source>
        <dbReference type="Proteomes" id="UP000500755"/>
    </source>
</evidence>
<keyword evidence="2 5" id="KW-0479">Metal-binding</keyword>
<proteinExistence type="predicted"/>
<evidence type="ECO:0000313" key="7">
    <source>
        <dbReference type="EMBL" id="QKD42654.1"/>
    </source>
</evidence>
<dbReference type="InterPro" id="IPR040442">
    <property type="entry name" value="Pyrv_kinase-like_dom_sf"/>
</dbReference>
<feature type="binding site" evidence="4">
    <location>
        <position position="130"/>
    </location>
    <ligand>
        <name>substrate</name>
    </ligand>
</feature>
<dbReference type="InterPro" id="IPR005000">
    <property type="entry name" value="Aldolase/citrate-lyase_domain"/>
</dbReference>
<dbReference type="PANTHER" id="PTHR11105">
    <property type="entry name" value="CITRATE LYASE SUBUNIT BETA-RELATED"/>
    <property type="match status" value="1"/>
</dbReference>
<dbReference type="InterPro" id="IPR040186">
    <property type="entry name" value="Citramalyl-CoA_lyase"/>
</dbReference>
<keyword evidence="7" id="KW-0456">Lyase</keyword>
<evidence type="ECO:0000256" key="5">
    <source>
        <dbReference type="PIRSR" id="PIRSR015582-2"/>
    </source>
</evidence>
<dbReference type="RefSeq" id="WP_013517428.1">
    <property type="nucleotide sequence ID" value="NZ_CP051298.1"/>
</dbReference>
<dbReference type="EMBL" id="CP051298">
    <property type="protein sequence ID" value="QKD42654.1"/>
    <property type="molecule type" value="Genomic_DNA"/>
</dbReference>
<name>A0A858ZPM7_9BURK</name>
<evidence type="ECO:0000256" key="3">
    <source>
        <dbReference type="ARBA" id="ARBA00022842"/>
    </source>
</evidence>
<evidence type="ECO:0000259" key="6">
    <source>
        <dbReference type="Pfam" id="PF03328"/>
    </source>
</evidence>
<feature type="binding site" evidence="4">
    <location>
        <position position="73"/>
    </location>
    <ligand>
        <name>substrate</name>
    </ligand>
</feature>
<protein>
    <submittedName>
        <fullName evidence="7">CoA ester lyase</fullName>
    </submittedName>
</protein>
<dbReference type="Gene3D" id="3.20.20.60">
    <property type="entry name" value="Phosphoenolpyruvate-binding domains"/>
    <property type="match status" value="1"/>
</dbReference>
<dbReference type="SUPFAM" id="SSF51621">
    <property type="entry name" value="Phosphoenolpyruvate/pyruvate domain"/>
    <property type="match status" value="1"/>
</dbReference>
<dbReference type="GO" id="GO:0047777">
    <property type="term" value="F:(S)-citramalyl-CoA lyase activity"/>
    <property type="evidence" value="ECO:0007669"/>
    <property type="project" value="TreeGrafter"/>
</dbReference>
<dbReference type="GO" id="GO:0046872">
    <property type="term" value="F:metal ion binding"/>
    <property type="evidence" value="ECO:0007669"/>
    <property type="project" value="UniProtKB-KW"/>
</dbReference>
<dbReference type="PIRSF" id="PIRSF015582">
    <property type="entry name" value="Cit_lyase_B"/>
    <property type="match status" value="1"/>
</dbReference>
<dbReference type="Pfam" id="PF03328">
    <property type="entry name" value="HpcH_HpaI"/>
    <property type="match status" value="1"/>
</dbReference>
<reference evidence="7 8" key="1">
    <citation type="submission" date="2020-05" db="EMBL/GenBank/DDBJ databases">
        <title>Complete genome sequence of Alicycliphilus denitrificans DP3.</title>
        <authorList>
            <person name="Chen X."/>
        </authorList>
    </citation>
    <scope>NUCLEOTIDE SEQUENCE [LARGE SCALE GENOMIC DNA]</scope>
    <source>
        <strain evidence="7 8">DP3</strain>
    </source>
</reference>